<evidence type="ECO:0000313" key="2">
    <source>
        <dbReference type="EMBL" id="QHS95016.1"/>
    </source>
</evidence>
<name>A0A6C0BS37_9ZZZZ</name>
<dbReference type="InterPro" id="IPR036568">
    <property type="entry name" value="GGCT-like_sf"/>
</dbReference>
<protein>
    <recommendedName>
        <fullName evidence="3">Gamma-glutamylcyclotransferase AIG2-like domain-containing protein</fullName>
    </recommendedName>
</protein>
<dbReference type="SUPFAM" id="SSF110857">
    <property type="entry name" value="Gamma-glutamyl cyclotransferase-like"/>
    <property type="match status" value="1"/>
</dbReference>
<organism evidence="2">
    <name type="scientific">viral metagenome</name>
    <dbReference type="NCBI Taxonomy" id="1070528"/>
    <lineage>
        <taxon>unclassified sequences</taxon>
        <taxon>metagenomes</taxon>
        <taxon>organismal metagenomes</taxon>
    </lineage>
</organism>
<feature type="region of interest" description="Disordered" evidence="1">
    <location>
        <begin position="161"/>
        <end position="180"/>
    </location>
</feature>
<evidence type="ECO:0000256" key="1">
    <source>
        <dbReference type="SAM" id="MobiDB-lite"/>
    </source>
</evidence>
<dbReference type="InterPro" id="IPR013024">
    <property type="entry name" value="GGCT-like"/>
</dbReference>
<dbReference type="EMBL" id="MN739237">
    <property type="protein sequence ID" value="QHS95016.1"/>
    <property type="molecule type" value="Genomic_DNA"/>
</dbReference>
<evidence type="ECO:0008006" key="3">
    <source>
        <dbReference type="Google" id="ProtNLM"/>
    </source>
</evidence>
<sequence>MKNESYVFGYGSLVNSESRNKTIKINKNNIIPAVINKNFGYVRTTKFPSMGIIKVKQHKKDINGLLFKIDNTELESFDRREKSYNRIIVPSKYISIIGNMYFDTSLPVYIYKPKVNFGIKSGKTCTQKYLKIVSNGFKEYGNTFHELYLKTTEFVKSKKTKRRKNNYVNNVNKKTKKKYT</sequence>
<dbReference type="AlphaFoldDB" id="A0A6C0BS37"/>
<reference evidence="2" key="1">
    <citation type="journal article" date="2020" name="Nature">
        <title>Giant virus diversity and host interactions through global metagenomics.</title>
        <authorList>
            <person name="Schulz F."/>
            <person name="Roux S."/>
            <person name="Paez-Espino D."/>
            <person name="Jungbluth S."/>
            <person name="Walsh D.A."/>
            <person name="Denef V.J."/>
            <person name="McMahon K.D."/>
            <person name="Konstantinidis K.T."/>
            <person name="Eloe-Fadrosh E.A."/>
            <person name="Kyrpides N.C."/>
            <person name="Woyke T."/>
        </authorList>
    </citation>
    <scope>NUCLEOTIDE SEQUENCE</scope>
    <source>
        <strain evidence="2">GVMAG-M-3300018428-16</strain>
    </source>
</reference>
<dbReference type="Gene3D" id="3.10.490.10">
    <property type="entry name" value="Gamma-glutamyl cyclotransferase-like"/>
    <property type="match status" value="1"/>
</dbReference>
<proteinExistence type="predicted"/>
<dbReference type="CDD" id="cd06661">
    <property type="entry name" value="GGCT_like"/>
    <property type="match status" value="1"/>
</dbReference>
<accession>A0A6C0BS37</accession>